<feature type="compositionally biased region" description="Polar residues" evidence="1">
    <location>
        <begin position="74"/>
        <end position="113"/>
    </location>
</feature>
<evidence type="ECO:0000313" key="2">
    <source>
        <dbReference type="EMBL" id="PKI78419.1"/>
    </source>
</evidence>
<evidence type="ECO:0000313" key="3">
    <source>
        <dbReference type="Proteomes" id="UP000233551"/>
    </source>
</evidence>
<accession>A0A2I0LCL6</accession>
<comment type="caution">
    <text evidence="2">The sequence shown here is derived from an EMBL/GenBank/DDBJ whole genome shotgun (WGS) entry which is preliminary data.</text>
</comment>
<organism evidence="2 3">
    <name type="scientific">Punica granatum</name>
    <name type="common">Pomegranate</name>
    <dbReference type="NCBI Taxonomy" id="22663"/>
    <lineage>
        <taxon>Eukaryota</taxon>
        <taxon>Viridiplantae</taxon>
        <taxon>Streptophyta</taxon>
        <taxon>Embryophyta</taxon>
        <taxon>Tracheophyta</taxon>
        <taxon>Spermatophyta</taxon>
        <taxon>Magnoliopsida</taxon>
        <taxon>eudicotyledons</taxon>
        <taxon>Gunneridae</taxon>
        <taxon>Pentapetalae</taxon>
        <taxon>rosids</taxon>
        <taxon>malvids</taxon>
        <taxon>Myrtales</taxon>
        <taxon>Lythraceae</taxon>
        <taxon>Punica</taxon>
    </lineage>
</organism>
<reference evidence="2 3" key="1">
    <citation type="submission" date="2017-11" db="EMBL/GenBank/DDBJ databases">
        <title>De-novo sequencing of pomegranate (Punica granatum L.) genome.</title>
        <authorList>
            <person name="Akparov Z."/>
            <person name="Amiraslanov A."/>
            <person name="Hajiyeva S."/>
            <person name="Abbasov M."/>
            <person name="Kaur K."/>
            <person name="Hamwieh A."/>
            <person name="Solovyev V."/>
            <person name="Salamov A."/>
            <person name="Braich B."/>
            <person name="Kosarev P."/>
            <person name="Mahmoud A."/>
            <person name="Hajiyev E."/>
            <person name="Babayeva S."/>
            <person name="Izzatullayeva V."/>
            <person name="Mammadov A."/>
            <person name="Mammadov A."/>
            <person name="Sharifova S."/>
            <person name="Ojaghi J."/>
            <person name="Eynullazada K."/>
            <person name="Bayramov B."/>
            <person name="Abdulazimova A."/>
            <person name="Shahmuradov I."/>
        </authorList>
    </citation>
    <scope>NUCLEOTIDE SEQUENCE [LARGE SCALE GENOMIC DNA]</scope>
    <source>
        <strain evidence="3">cv. AG2017</strain>
        <tissue evidence="2">Leaf</tissue>
    </source>
</reference>
<gene>
    <name evidence="2" type="ORF">CRG98_001192</name>
</gene>
<sequence length="156" mass="17597">MPWSGWETLIAVVWVQTRMQWSGCETLIAVVWVRNPNTVERCQSDQRHAQARFGGIPLKPGHPRSLTDAFSDRTPGTRSTDKQMASQNGPTGTQEPLGSGNKLQMTFQNSTWSPEGRFSGHKRLPASLRGMFVTNRDHSDPRTPRDIRKTLRKPQS</sequence>
<dbReference type="AlphaFoldDB" id="A0A2I0LCL6"/>
<dbReference type="Proteomes" id="UP000233551">
    <property type="component" value="Unassembled WGS sequence"/>
</dbReference>
<feature type="compositionally biased region" description="Basic and acidic residues" evidence="1">
    <location>
        <begin position="135"/>
        <end position="149"/>
    </location>
</feature>
<name>A0A2I0LCL6_PUNGR</name>
<proteinExistence type="predicted"/>
<dbReference type="EMBL" id="PGOL01000051">
    <property type="protein sequence ID" value="PKI78419.1"/>
    <property type="molecule type" value="Genomic_DNA"/>
</dbReference>
<protein>
    <submittedName>
        <fullName evidence="2">Uncharacterized protein</fullName>
    </submittedName>
</protein>
<feature type="region of interest" description="Disordered" evidence="1">
    <location>
        <begin position="53"/>
        <end position="156"/>
    </location>
</feature>
<evidence type="ECO:0000256" key="1">
    <source>
        <dbReference type="SAM" id="MobiDB-lite"/>
    </source>
</evidence>
<keyword evidence="3" id="KW-1185">Reference proteome</keyword>